<dbReference type="InterPro" id="IPR029058">
    <property type="entry name" value="AB_hydrolase_fold"/>
</dbReference>
<feature type="domain" description="Carboxylesterase type B" evidence="5">
    <location>
        <begin position="280"/>
        <end position="519"/>
    </location>
</feature>
<comment type="similarity">
    <text evidence="1">Belongs to the type-B carboxylesterase/lipase family.</text>
</comment>
<evidence type="ECO:0000256" key="4">
    <source>
        <dbReference type="ARBA" id="ARBA00023180"/>
    </source>
</evidence>
<dbReference type="InterPro" id="IPR022742">
    <property type="entry name" value="Hydrolase_4"/>
</dbReference>
<reference evidence="7 8" key="1">
    <citation type="submission" date="2024-03" db="EMBL/GenBank/DDBJ databases">
        <title>Adaptation during the transition from Ophiocordyceps entomopathogen to insect associate is accompanied by gene loss and intensified selection.</title>
        <authorList>
            <person name="Ward C.M."/>
            <person name="Onetto C.A."/>
            <person name="Borneman A.R."/>
        </authorList>
    </citation>
    <scope>NUCLEOTIDE SEQUENCE [LARGE SCALE GENOMIC DNA]</scope>
    <source>
        <strain evidence="7">AWRI1</strain>
        <tissue evidence="7">Single Adult Female</tissue>
    </source>
</reference>
<dbReference type="Pfam" id="PF00135">
    <property type="entry name" value="COesterase"/>
    <property type="match status" value="3"/>
</dbReference>
<dbReference type="PROSITE" id="PS00122">
    <property type="entry name" value="CARBOXYLESTERASE_B_1"/>
    <property type="match status" value="1"/>
</dbReference>
<gene>
    <name evidence="7" type="ORF">V9T40_001038</name>
</gene>
<feature type="domain" description="Carboxylesterase type B" evidence="5">
    <location>
        <begin position="526"/>
        <end position="571"/>
    </location>
</feature>
<feature type="domain" description="Serine aminopeptidase S33" evidence="6">
    <location>
        <begin position="93"/>
        <end position="202"/>
    </location>
</feature>
<evidence type="ECO:0008006" key="9">
    <source>
        <dbReference type="Google" id="ProtNLM"/>
    </source>
</evidence>
<accession>A0AAN9Y0Z9</accession>
<dbReference type="InterPro" id="IPR002018">
    <property type="entry name" value="CarbesteraseB"/>
</dbReference>
<proteinExistence type="inferred from homology"/>
<dbReference type="InterPro" id="IPR019826">
    <property type="entry name" value="Carboxylesterase_B_AS"/>
</dbReference>
<sequence>MKNVLRLCPLSPHCGVATASSPRPLRIEYLTMRWPPFTDYNKPEQRGIRGVKNFYLQTRDNVTIGVWQILPTCLIDKTDDSPEAFDKALSDGRPIIVYVHGNSGTRATHHRIRIYKRFQSLGYHTVAFDYRSYGDSEVVQPDEVGVVQDTVTVIQWVMERKKSSPVYVWGHSLGTGIGSRTVTELEKIGTVVNGLILESPFNCFSDAVRGYPLTMLFKHMVGFDYFVIEPLIESGITFKTQEYLSNSTIPILILHAEDDWIVPFALGVKFLWNPVRGTTNRRAQIQGFLNLRIPECPGNVGIKDALMALKWVKDNIANFGGDQNNITLIGHCTGASMIHFLMLNPACKGLYHKVVLMGDYIFNPLTNYQEDTVEIAFEYGRLLGFDGNSVEKLLAFLKSLPAIMMQAKINEMNGYIAKKYGRILPTAPFLPSIENVEDEAFLTKSPIELMHSINPVPLIYGICENEAIFGFLDKIKLTPGKKYKKIFKENCWAWMHNLDSSTMNSIIEKIKSFYFGDKKIYSSAAAVKDIVVALQWVQQNIKYFGGNPNNVTLLGSSSGSIQIHQLMMIRSCKAKYRAFFDDDFYLVLRQSRFLWTYQLNKSDMKQIEDEVHKKYGDNDVTMANRALTDFAVAEFYHTLAEILQDLKPEIPIYLYKFQYESNLNAFSNLIRSKCVEKLKDPNEPNEKVFWKASTKENPCYISITGKHDPPLQNDQRLNANGIPSKITDPKAVIVLIHGGSLAWGSGSEQVHGSPEFIIHQDVIYVTINYRLHILGFLNLNIPECPGNMGVKDIVMALKWIRNNISSFGGNPENITLIGSSCGSIIIHTLMLSPLSRGLFHKVIMMGMYAFHPFIVYEKDPLAVAINFSRECGFCGSTPYELLNFFRNLPLGILLEKLKDVNDIMQEKYKKVNPSSPFSLTIESIEQGAYMPKPPADLMESTYAVPIIYGVCEIENIFALHREYTYYLSLELAQLGYET</sequence>
<evidence type="ECO:0000256" key="3">
    <source>
        <dbReference type="ARBA" id="ARBA00022801"/>
    </source>
</evidence>
<name>A0AAN9Y0Z9_9HEMI</name>
<dbReference type="Pfam" id="PF12146">
    <property type="entry name" value="Hydrolase_4"/>
    <property type="match status" value="1"/>
</dbReference>
<evidence type="ECO:0000313" key="7">
    <source>
        <dbReference type="EMBL" id="KAK7580409.1"/>
    </source>
</evidence>
<dbReference type="GO" id="GO:0052689">
    <property type="term" value="F:carboxylic ester hydrolase activity"/>
    <property type="evidence" value="ECO:0007669"/>
    <property type="project" value="UniProtKB-KW"/>
</dbReference>
<evidence type="ECO:0000256" key="2">
    <source>
        <dbReference type="ARBA" id="ARBA00022487"/>
    </source>
</evidence>
<keyword evidence="3" id="KW-0378">Hydrolase</keyword>
<dbReference type="EMBL" id="JBBCAQ010000034">
    <property type="protein sequence ID" value="KAK7580409.1"/>
    <property type="molecule type" value="Genomic_DNA"/>
</dbReference>
<comment type="caution">
    <text evidence="7">The sequence shown here is derived from an EMBL/GenBank/DDBJ whole genome shotgun (WGS) entry which is preliminary data.</text>
</comment>
<keyword evidence="2" id="KW-0719">Serine esterase</keyword>
<dbReference type="AlphaFoldDB" id="A0AAN9Y0Z9"/>
<evidence type="ECO:0000313" key="8">
    <source>
        <dbReference type="Proteomes" id="UP001367676"/>
    </source>
</evidence>
<evidence type="ECO:0000256" key="1">
    <source>
        <dbReference type="ARBA" id="ARBA00005964"/>
    </source>
</evidence>
<evidence type="ECO:0000259" key="6">
    <source>
        <dbReference type="Pfam" id="PF12146"/>
    </source>
</evidence>
<feature type="domain" description="Carboxylesterase type B" evidence="5">
    <location>
        <begin position="725"/>
        <end position="960"/>
    </location>
</feature>
<evidence type="ECO:0000259" key="5">
    <source>
        <dbReference type="Pfam" id="PF00135"/>
    </source>
</evidence>
<keyword evidence="8" id="KW-1185">Reference proteome</keyword>
<protein>
    <recommendedName>
        <fullName evidence="9">Acylglycerol lipase</fullName>
    </recommendedName>
</protein>
<dbReference type="SUPFAM" id="SSF53474">
    <property type="entry name" value="alpha/beta-Hydrolases"/>
    <property type="match status" value="4"/>
</dbReference>
<organism evidence="7 8">
    <name type="scientific">Parthenolecanium corni</name>
    <dbReference type="NCBI Taxonomy" id="536013"/>
    <lineage>
        <taxon>Eukaryota</taxon>
        <taxon>Metazoa</taxon>
        <taxon>Ecdysozoa</taxon>
        <taxon>Arthropoda</taxon>
        <taxon>Hexapoda</taxon>
        <taxon>Insecta</taxon>
        <taxon>Pterygota</taxon>
        <taxon>Neoptera</taxon>
        <taxon>Paraneoptera</taxon>
        <taxon>Hemiptera</taxon>
        <taxon>Sternorrhyncha</taxon>
        <taxon>Coccoidea</taxon>
        <taxon>Coccidae</taxon>
        <taxon>Parthenolecanium</taxon>
    </lineage>
</organism>
<dbReference type="PANTHER" id="PTHR43142:SF1">
    <property type="entry name" value="CARBOXYLIC ESTER HYDROLASE"/>
    <property type="match status" value="1"/>
</dbReference>
<dbReference type="Proteomes" id="UP001367676">
    <property type="component" value="Unassembled WGS sequence"/>
</dbReference>
<dbReference type="Gene3D" id="3.40.50.1820">
    <property type="entry name" value="alpha/beta hydrolase"/>
    <property type="match status" value="4"/>
</dbReference>
<keyword evidence="4" id="KW-0325">Glycoprotein</keyword>
<dbReference type="PANTHER" id="PTHR43142">
    <property type="entry name" value="CARBOXYLIC ESTER HYDROLASE"/>
    <property type="match status" value="1"/>
</dbReference>